<accession>A0ABT2LMI9</accession>
<keyword evidence="7" id="KW-1185">Reference proteome</keyword>
<name>A0ABT2LMI9_9HYPH</name>
<dbReference type="InterPro" id="IPR050595">
    <property type="entry name" value="Bact_response_regulator"/>
</dbReference>
<organism evidence="6 7">
    <name type="scientific">Chelativorans salis</name>
    <dbReference type="NCBI Taxonomy" id="2978478"/>
    <lineage>
        <taxon>Bacteria</taxon>
        <taxon>Pseudomonadati</taxon>
        <taxon>Pseudomonadota</taxon>
        <taxon>Alphaproteobacteria</taxon>
        <taxon>Hyphomicrobiales</taxon>
        <taxon>Phyllobacteriaceae</taxon>
        <taxon>Chelativorans</taxon>
    </lineage>
</organism>
<proteinExistence type="predicted"/>
<evidence type="ECO:0000256" key="2">
    <source>
        <dbReference type="ARBA" id="ARBA00023015"/>
    </source>
</evidence>
<dbReference type="PROSITE" id="PS50110">
    <property type="entry name" value="RESPONSE_REGULATORY"/>
    <property type="match status" value="1"/>
</dbReference>
<keyword evidence="3" id="KW-0804">Transcription</keyword>
<dbReference type="RefSeq" id="WP_260901101.1">
    <property type="nucleotide sequence ID" value="NZ_JAOCZP010000002.1"/>
</dbReference>
<evidence type="ECO:0000256" key="3">
    <source>
        <dbReference type="ARBA" id="ARBA00023163"/>
    </source>
</evidence>
<keyword evidence="2" id="KW-0805">Transcription regulation</keyword>
<gene>
    <name evidence="6" type="ORF">N5A92_06140</name>
</gene>
<sequence length="122" mass="13557">MSDRILIVEDEPNIVESLRFILERADYDVHSISDGRAALERLREQPYSVVVLDIMLPGMNGLDVLRAVRQDDKLAHLPVIVLTAKGQAQDRRAAAKVGANSFITKPYSNAEVVKRVGEFAGR</sequence>
<evidence type="ECO:0000256" key="4">
    <source>
        <dbReference type="PROSITE-ProRule" id="PRU00169"/>
    </source>
</evidence>
<evidence type="ECO:0000313" key="6">
    <source>
        <dbReference type="EMBL" id="MCT7374613.1"/>
    </source>
</evidence>
<dbReference type="InterPro" id="IPR011006">
    <property type="entry name" value="CheY-like_superfamily"/>
</dbReference>
<dbReference type="Pfam" id="PF00072">
    <property type="entry name" value="Response_reg"/>
    <property type="match status" value="1"/>
</dbReference>
<evidence type="ECO:0000313" key="7">
    <source>
        <dbReference type="Proteomes" id="UP001320831"/>
    </source>
</evidence>
<feature type="modified residue" description="4-aspartylphosphate" evidence="4">
    <location>
        <position position="53"/>
    </location>
</feature>
<dbReference type="Gene3D" id="3.40.50.2300">
    <property type="match status" value="1"/>
</dbReference>
<dbReference type="Proteomes" id="UP001320831">
    <property type="component" value="Unassembled WGS sequence"/>
</dbReference>
<protein>
    <submittedName>
        <fullName evidence="6">Response regulator</fullName>
    </submittedName>
</protein>
<comment type="caution">
    <text evidence="6">The sequence shown here is derived from an EMBL/GenBank/DDBJ whole genome shotgun (WGS) entry which is preliminary data.</text>
</comment>
<feature type="domain" description="Response regulatory" evidence="5">
    <location>
        <begin position="4"/>
        <end position="120"/>
    </location>
</feature>
<dbReference type="InterPro" id="IPR001789">
    <property type="entry name" value="Sig_transdc_resp-reg_receiver"/>
</dbReference>
<reference evidence="6 7" key="1">
    <citation type="submission" date="2022-09" db="EMBL/GenBank/DDBJ databases">
        <title>Chelativorans salina sp. nov., a novel slightly halophilic bacterium isolated from a saline lake sediment enrichment.</title>
        <authorList>
            <person name="Gao L."/>
            <person name="Fang B.-Z."/>
            <person name="Li W.-J."/>
        </authorList>
    </citation>
    <scope>NUCLEOTIDE SEQUENCE [LARGE SCALE GENOMIC DNA]</scope>
    <source>
        <strain evidence="6 7">EGI FJ00035</strain>
    </source>
</reference>
<dbReference type="PANTHER" id="PTHR44591:SF3">
    <property type="entry name" value="RESPONSE REGULATORY DOMAIN-CONTAINING PROTEIN"/>
    <property type="match status" value="1"/>
</dbReference>
<evidence type="ECO:0000259" key="5">
    <source>
        <dbReference type="PROSITE" id="PS50110"/>
    </source>
</evidence>
<dbReference type="SMART" id="SM00448">
    <property type="entry name" value="REC"/>
    <property type="match status" value="1"/>
</dbReference>
<dbReference type="SUPFAM" id="SSF52172">
    <property type="entry name" value="CheY-like"/>
    <property type="match status" value="1"/>
</dbReference>
<evidence type="ECO:0000256" key="1">
    <source>
        <dbReference type="ARBA" id="ARBA00022553"/>
    </source>
</evidence>
<dbReference type="CDD" id="cd17574">
    <property type="entry name" value="REC_OmpR"/>
    <property type="match status" value="1"/>
</dbReference>
<keyword evidence="1 4" id="KW-0597">Phosphoprotein</keyword>
<dbReference type="PANTHER" id="PTHR44591">
    <property type="entry name" value="STRESS RESPONSE REGULATOR PROTEIN 1"/>
    <property type="match status" value="1"/>
</dbReference>
<dbReference type="EMBL" id="JAOCZP010000002">
    <property type="protein sequence ID" value="MCT7374613.1"/>
    <property type="molecule type" value="Genomic_DNA"/>
</dbReference>